<dbReference type="CDD" id="cd04301">
    <property type="entry name" value="NAT_SF"/>
    <property type="match status" value="1"/>
</dbReference>
<reference evidence="2 3" key="1">
    <citation type="submission" date="2021-01" db="EMBL/GenBank/DDBJ databases">
        <title>Whole genome shotgun sequence of Verrucosispora lutea NBRC 106530.</title>
        <authorList>
            <person name="Komaki H."/>
            <person name="Tamura T."/>
        </authorList>
    </citation>
    <scope>NUCLEOTIDE SEQUENCE [LARGE SCALE GENOMIC DNA]</scope>
    <source>
        <strain evidence="2 3">NBRC 106530</strain>
    </source>
</reference>
<name>A0ABQ4IUK6_9ACTN</name>
<proteinExistence type="predicted"/>
<comment type="caution">
    <text evidence="2">The sequence shown here is derived from an EMBL/GenBank/DDBJ whole genome shotgun (WGS) entry which is preliminary data.</text>
</comment>
<evidence type="ECO:0000259" key="1">
    <source>
        <dbReference type="PROSITE" id="PS51186"/>
    </source>
</evidence>
<dbReference type="InterPro" id="IPR016181">
    <property type="entry name" value="Acyl_CoA_acyltransferase"/>
</dbReference>
<dbReference type="Gene3D" id="3.40.630.30">
    <property type="match status" value="1"/>
</dbReference>
<dbReference type="Proteomes" id="UP000643165">
    <property type="component" value="Unassembled WGS sequence"/>
</dbReference>
<keyword evidence="3" id="KW-1185">Reference proteome</keyword>
<dbReference type="RefSeq" id="WP_203997003.1">
    <property type="nucleotide sequence ID" value="NZ_BOPB01000009.1"/>
</dbReference>
<dbReference type="InterPro" id="IPR013653">
    <property type="entry name" value="GCN5-like_dom"/>
</dbReference>
<dbReference type="EMBL" id="BOPB01000009">
    <property type="protein sequence ID" value="GIJ21456.1"/>
    <property type="molecule type" value="Genomic_DNA"/>
</dbReference>
<dbReference type="SUPFAM" id="SSF55729">
    <property type="entry name" value="Acyl-CoA N-acyltransferases (Nat)"/>
    <property type="match status" value="1"/>
</dbReference>
<sequence>MDSERTDLLDRLERFYDAVPRDAARVEDHGALVLFVREGTGWPFYARPRRGDARPPTLADVTAVRQRQRELGLPEALEWVHDLNPELLPVARSAGLAVLEAPLMVLDPAALPDPATLLHPEDADSVSLRLLDPTDEDLGAAVAARRAVAAVGFAAPGTGWGEAGVTERDAAMIGLDEAAVDEERASIANGSRLSTLAGTRTEGPLASGMAMRVDDVAEIAGVATLPSARRRGLGAAVTATLARALLAHGTDLVFLSAGSEEIARVYLRAGFHRVGTACVATPTPLYP</sequence>
<evidence type="ECO:0000313" key="2">
    <source>
        <dbReference type="EMBL" id="GIJ21456.1"/>
    </source>
</evidence>
<accession>A0ABQ4IUK6</accession>
<feature type="domain" description="N-acetyltransferase" evidence="1">
    <location>
        <begin position="126"/>
        <end position="287"/>
    </location>
</feature>
<gene>
    <name evidence="2" type="ORF">Vlu01_20800</name>
</gene>
<dbReference type="PROSITE" id="PS51186">
    <property type="entry name" value="GNAT"/>
    <property type="match status" value="1"/>
</dbReference>
<dbReference type="InterPro" id="IPR000182">
    <property type="entry name" value="GNAT_dom"/>
</dbReference>
<evidence type="ECO:0000313" key="3">
    <source>
        <dbReference type="Proteomes" id="UP000643165"/>
    </source>
</evidence>
<dbReference type="Pfam" id="PF08445">
    <property type="entry name" value="FR47"/>
    <property type="match status" value="1"/>
</dbReference>
<organism evidence="2 3">
    <name type="scientific">Micromonospora lutea</name>
    <dbReference type="NCBI Taxonomy" id="419825"/>
    <lineage>
        <taxon>Bacteria</taxon>
        <taxon>Bacillati</taxon>
        <taxon>Actinomycetota</taxon>
        <taxon>Actinomycetes</taxon>
        <taxon>Micromonosporales</taxon>
        <taxon>Micromonosporaceae</taxon>
        <taxon>Micromonospora</taxon>
    </lineage>
</organism>
<protein>
    <recommendedName>
        <fullName evidence="1">N-acetyltransferase domain-containing protein</fullName>
    </recommendedName>
</protein>